<dbReference type="AlphaFoldDB" id="A0A0R1XER5"/>
<dbReference type="FunFam" id="1.20.1090.10:FF:000001">
    <property type="entry name" value="Aldehyde-alcohol dehydrogenase"/>
    <property type="match status" value="1"/>
</dbReference>
<dbReference type="Gene3D" id="1.20.1090.10">
    <property type="entry name" value="Dehydroquinate synthase-like - alpha domain"/>
    <property type="match status" value="1"/>
</dbReference>
<dbReference type="PANTHER" id="PTHR11496:SF83">
    <property type="entry name" value="HYDROXYACID-OXOACID TRANSHYDROGENASE, MITOCHONDRIAL"/>
    <property type="match status" value="1"/>
</dbReference>
<comment type="caution">
    <text evidence="4">The sequence shown here is derived from an EMBL/GenBank/DDBJ whole genome shotgun (WGS) entry which is preliminary data.</text>
</comment>
<dbReference type="InterPro" id="IPR039697">
    <property type="entry name" value="Alcohol_dehydrogenase_Fe"/>
</dbReference>
<dbReference type="Gene3D" id="3.40.50.1970">
    <property type="match status" value="1"/>
</dbReference>
<keyword evidence="5" id="KW-1185">Reference proteome</keyword>
<protein>
    <submittedName>
        <fullName evidence="4">Alcohol dehydrogenase class IV</fullName>
    </submittedName>
</protein>
<name>A0A0R1XER5_9LACO</name>
<dbReference type="Pfam" id="PF25137">
    <property type="entry name" value="ADH_Fe_C"/>
    <property type="match status" value="1"/>
</dbReference>
<dbReference type="FunFam" id="3.40.50.1970:FF:000003">
    <property type="entry name" value="Alcohol dehydrogenase, iron-containing"/>
    <property type="match status" value="1"/>
</dbReference>
<feature type="domain" description="Fe-containing alcohol dehydrogenase-like C-terminal" evidence="3">
    <location>
        <begin position="170"/>
        <end position="370"/>
    </location>
</feature>
<dbReference type="InterPro" id="IPR018211">
    <property type="entry name" value="ADH_Fe_CS"/>
</dbReference>
<feature type="domain" description="Alcohol dehydrogenase iron-type/glycerol dehydrogenase GldA" evidence="2">
    <location>
        <begin position="7"/>
        <end position="159"/>
    </location>
</feature>
<dbReference type="Proteomes" id="UP000051412">
    <property type="component" value="Unassembled WGS sequence"/>
</dbReference>
<dbReference type="PROSITE" id="PS00913">
    <property type="entry name" value="ADH_IRON_1"/>
    <property type="match status" value="1"/>
</dbReference>
<dbReference type="STRING" id="1423782.FD32_GL001717"/>
<dbReference type="GO" id="GO:0046872">
    <property type="term" value="F:metal ion binding"/>
    <property type="evidence" value="ECO:0007669"/>
    <property type="project" value="InterPro"/>
</dbReference>
<dbReference type="InterPro" id="IPR056798">
    <property type="entry name" value="ADH_Fe_C"/>
</dbReference>
<evidence type="ECO:0000256" key="1">
    <source>
        <dbReference type="ARBA" id="ARBA00023002"/>
    </source>
</evidence>
<dbReference type="SUPFAM" id="SSF56796">
    <property type="entry name" value="Dehydroquinate synthase-like"/>
    <property type="match status" value="1"/>
</dbReference>
<proteinExistence type="predicted"/>
<dbReference type="PROSITE" id="PS00060">
    <property type="entry name" value="ADH_IRON_2"/>
    <property type="match status" value="1"/>
</dbReference>
<accession>A0A0R1XER5</accession>
<dbReference type="OrthoDB" id="9815791at2"/>
<dbReference type="CDD" id="cd08180">
    <property type="entry name" value="PDD"/>
    <property type="match status" value="1"/>
</dbReference>
<dbReference type="RefSeq" id="WP_047768420.1">
    <property type="nucleotide sequence ID" value="NZ_AZGM01000040.1"/>
</dbReference>
<dbReference type="PANTHER" id="PTHR11496">
    <property type="entry name" value="ALCOHOL DEHYDROGENASE"/>
    <property type="match status" value="1"/>
</dbReference>
<dbReference type="PATRIC" id="fig|1423782.4.peg.1789"/>
<dbReference type="InterPro" id="IPR001670">
    <property type="entry name" value="ADH_Fe/GldA"/>
</dbReference>
<dbReference type="EMBL" id="AZGM01000040">
    <property type="protein sequence ID" value="KRM28615.1"/>
    <property type="molecule type" value="Genomic_DNA"/>
</dbReference>
<organism evidence="4 5">
    <name type="scientific">Limosilactobacillus panis DSM 6035</name>
    <dbReference type="NCBI Taxonomy" id="1423782"/>
    <lineage>
        <taxon>Bacteria</taxon>
        <taxon>Bacillati</taxon>
        <taxon>Bacillota</taxon>
        <taxon>Bacilli</taxon>
        <taxon>Lactobacillales</taxon>
        <taxon>Lactobacillaceae</taxon>
        <taxon>Limosilactobacillus</taxon>
    </lineage>
</organism>
<dbReference type="Pfam" id="PF00465">
    <property type="entry name" value="Fe-ADH"/>
    <property type="match status" value="1"/>
</dbReference>
<evidence type="ECO:0000313" key="4">
    <source>
        <dbReference type="EMBL" id="KRM28615.1"/>
    </source>
</evidence>
<evidence type="ECO:0000259" key="2">
    <source>
        <dbReference type="Pfam" id="PF00465"/>
    </source>
</evidence>
<reference evidence="4 5" key="1">
    <citation type="journal article" date="2015" name="Genome Announc.">
        <title>Expanding the biotechnology potential of lactobacilli through comparative genomics of 213 strains and associated genera.</title>
        <authorList>
            <person name="Sun Z."/>
            <person name="Harris H.M."/>
            <person name="McCann A."/>
            <person name="Guo C."/>
            <person name="Argimon S."/>
            <person name="Zhang W."/>
            <person name="Yang X."/>
            <person name="Jeffery I.B."/>
            <person name="Cooney J.C."/>
            <person name="Kagawa T.F."/>
            <person name="Liu W."/>
            <person name="Song Y."/>
            <person name="Salvetti E."/>
            <person name="Wrobel A."/>
            <person name="Rasinkangas P."/>
            <person name="Parkhill J."/>
            <person name="Rea M.C."/>
            <person name="O'Sullivan O."/>
            <person name="Ritari J."/>
            <person name="Douillard F.P."/>
            <person name="Paul Ross R."/>
            <person name="Yang R."/>
            <person name="Briner A.E."/>
            <person name="Felis G.E."/>
            <person name="de Vos W.M."/>
            <person name="Barrangou R."/>
            <person name="Klaenhammer T.R."/>
            <person name="Caufield P.W."/>
            <person name="Cui Y."/>
            <person name="Zhang H."/>
            <person name="O'Toole P.W."/>
        </authorList>
    </citation>
    <scope>NUCLEOTIDE SEQUENCE [LARGE SCALE GENOMIC DNA]</scope>
    <source>
        <strain evidence="4 5">DSM 6035</strain>
    </source>
</reference>
<evidence type="ECO:0000313" key="5">
    <source>
        <dbReference type="Proteomes" id="UP000051412"/>
    </source>
</evidence>
<sequence length="373" mass="40186">MEKYSMPTRIYSGTDSLDKLNEFKNESILMVCDAFLPGTPTLKKIEDEIDPSNKCEEFSDVKPDPPLTNIMEGIQQFLKLRPTIMVAIGGGSAIDTAKAIRFFGEKIGKLDIKCFIAVPTTSGTGSEVTNTAVVSDTEAKRKIPILEDYLTPDIALLDPELVMTAPKSVTAFSGMDVLTHALEALVATNATLFSDALAEEAIDVITHCLVECYQHGDNTKARKIVHEASNIAGTAFNNAGLGICHSIAHQIGANFHVPHGLANTMLLPYVVAYNTSNSKTAMHKVAVAAKKAGIAAPSVGDKLAVQRMIGKIRQMARQMDCPMTLKDFGVDPKDAYAAADTVVANAKKDATFPTNPVDPTDEDLKKVYEAVIR</sequence>
<evidence type="ECO:0000259" key="3">
    <source>
        <dbReference type="Pfam" id="PF25137"/>
    </source>
</evidence>
<gene>
    <name evidence="4" type="ORF">FD32_GL001717</name>
</gene>
<dbReference type="GO" id="GO:0004022">
    <property type="term" value="F:alcohol dehydrogenase (NAD+) activity"/>
    <property type="evidence" value="ECO:0007669"/>
    <property type="project" value="TreeGrafter"/>
</dbReference>
<keyword evidence="1" id="KW-0560">Oxidoreductase</keyword>